<proteinExistence type="predicted"/>
<reference evidence="2" key="1">
    <citation type="journal article" date="2023" name="Science">
        <title>Genome structures resolve the early diversification of teleost fishes.</title>
        <authorList>
            <person name="Parey E."/>
            <person name="Louis A."/>
            <person name="Montfort J."/>
            <person name="Bouchez O."/>
            <person name="Roques C."/>
            <person name="Iampietro C."/>
            <person name="Lluch J."/>
            <person name="Castinel A."/>
            <person name="Donnadieu C."/>
            <person name="Desvignes T."/>
            <person name="Floi Bucao C."/>
            <person name="Jouanno E."/>
            <person name="Wen M."/>
            <person name="Mejri S."/>
            <person name="Dirks R."/>
            <person name="Jansen H."/>
            <person name="Henkel C."/>
            <person name="Chen W.J."/>
            <person name="Zahm M."/>
            <person name="Cabau C."/>
            <person name="Klopp C."/>
            <person name="Thompson A.W."/>
            <person name="Robinson-Rechavi M."/>
            <person name="Braasch I."/>
            <person name="Lecointre G."/>
            <person name="Bobe J."/>
            <person name="Postlethwait J.H."/>
            <person name="Berthelot C."/>
            <person name="Roest Crollius H."/>
            <person name="Guiguen Y."/>
        </authorList>
    </citation>
    <scope>NUCLEOTIDE SEQUENCE</scope>
    <source>
        <strain evidence="2">NC1722</strain>
    </source>
</reference>
<organism evidence="2 3">
    <name type="scientific">Aldrovandia affinis</name>
    <dbReference type="NCBI Taxonomy" id="143900"/>
    <lineage>
        <taxon>Eukaryota</taxon>
        <taxon>Metazoa</taxon>
        <taxon>Chordata</taxon>
        <taxon>Craniata</taxon>
        <taxon>Vertebrata</taxon>
        <taxon>Euteleostomi</taxon>
        <taxon>Actinopterygii</taxon>
        <taxon>Neopterygii</taxon>
        <taxon>Teleostei</taxon>
        <taxon>Notacanthiformes</taxon>
        <taxon>Halosauridae</taxon>
        <taxon>Aldrovandia</taxon>
    </lineage>
</organism>
<comment type="caution">
    <text evidence="2">The sequence shown here is derived from an EMBL/GenBank/DDBJ whole genome shotgun (WGS) entry which is preliminary data.</text>
</comment>
<keyword evidence="3" id="KW-1185">Reference proteome</keyword>
<gene>
    <name evidence="2" type="ORF">AAFF_G00190770</name>
</gene>
<evidence type="ECO:0000313" key="2">
    <source>
        <dbReference type="EMBL" id="KAJ8385288.1"/>
    </source>
</evidence>
<feature type="region of interest" description="Disordered" evidence="1">
    <location>
        <begin position="1"/>
        <end position="72"/>
    </location>
</feature>
<evidence type="ECO:0000256" key="1">
    <source>
        <dbReference type="SAM" id="MobiDB-lite"/>
    </source>
</evidence>
<name>A0AAD7W6L5_9TELE</name>
<protein>
    <submittedName>
        <fullName evidence="2">Uncharacterized protein</fullName>
    </submittedName>
</protein>
<sequence length="125" mass="12621">MDLFMSGERSPGRTAAGAAHWSSGCPTTTSTPRTTPPCWRGSGAGWAAGAWSSPCGTGPGGEPLVWDGPGGEPLVWDGPGGEPLVWDGPGGEPLVWNGLGGEPLVCAGHASASQLPLCSVIDRWV</sequence>
<accession>A0AAD7W6L5</accession>
<dbReference type="EMBL" id="JAINUG010000254">
    <property type="protein sequence ID" value="KAJ8385288.1"/>
    <property type="molecule type" value="Genomic_DNA"/>
</dbReference>
<evidence type="ECO:0000313" key="3">
    <source>
        <dbReference type="Proteomes" id="UP001221898"/>
    </source>
</evidence>
<dbReference type="AlphaFoldDB" id="A0AAD7W6L5"/>
<dbReference type="Proteomes" id="UP001221898">
    <property type="component" value="Unassembled WGS sequence"/>
</dbReference>
<feature type="compositionally biased region" description="Low complexity" evidence="1">
    <location>
        <begin position="26"/>
        <end position="37"/>
    </location>
</feature>